<feature type="binding site" evidence="1">
    <location>
        <position position="221"/>
    </location>
    <ligand>
        <name>Zn(2+)</name>
        <dbReference type="ChEBI" id="CHEBI:29105"/>
    </ligand>
</feature>
<dbReference type="InterPro" id="IPR005301">
    <property type="entry name" value="MOB_kinase_act_fam"/>
</dbReference>
<dbReference type="SMART" id="SM01388">
    <property type="entry name" value="Mob1_phocein"/>
    <property type="match status" value="1"/>
</dbReference>
<reference evidence="3 4" key="1">
    <citation type="journal article" date="2023" name="Sci. Data">
        <title>Genome assembly of the Korean intertidal mud-creeper Batillaria attramentaria.</title>
        <authorList>
            <person name="Patra A.K."/>
            <person name="Ho P.T."/>
            <person name="Jun S."/>
            <person name="Lee S.J."/>
            <person name="Kim Y."/>
            <person name="Won Y.J."/>
        </authorList>
    </citation>
    <scope>NUCLEOTIDE SEQUENCE [LARGE SCALE GENOMIC DNA]</scope>
    <source>
        <strain evidence="3">Wonlab-2016</strain>
    </source>
</reference>
<dbReference type="EMBL" id="JACVVK020000146">
    <property type="protein sequence ID" value="KAK7488804.1"/>
    <property type="molecule type" value="Genomic_DNA"/>
</dbReference>
<evidence type="ECO:0008006" key="5">
    <source>
        <dbReference type="Google" id="ProtNLM"/>
    </source>
</evidence>
<dbReference type="SUPFAM" id="SSF101152">
    <property type="entry name" value="Mob1/phocein"/>
    <property type="match status" value="1"/>
</dbReference>
<dbReference type="AlphaFoldDB" id="A0ABD0KNP4"/>
<feature type="compositionally biased region" description="Polar residues" evidence="2">
    <location>
        <begin position="319"/>
        <end position="334"/>
    </location>
</feature>
<feature type="compositionally biased region" description="Polar residues" evidence="2">
    <location>
        <begin position="297"/>
        <end position="307"/>
    </location>
</feature>
<dbReference type="Gene3D" id="1.20.140.30">
    <property type="entry name" value="MOB kinase activator"/>
    <property type="match status" value="1"/>
</dbReference>
<feature type="region of interest" description="Disordered" evidence="2">
    <location>
        <begin position="275"/>
        <end position="357"/>
    </location>
</feature>
<sequence length="357" mass="39986">MLVLYIFRSRSTAPDKAGATQHQQIISTFFVCIGHKHVLELHALLWLFTLSSTKMYTFLWIFTLLSVKGRRKDKDSPTPPISDEQKQYLEENCLRQRVIDADFAKLVELPPSLDTNEWLATHTISFFNHVNLMYGVVSEYCTAETCATMVGPDNVQYHWQDEKGKKLKQSAPQYIDHMMSYVQKSVTDESLFPTKFGQAFPSTFLETVRKIHRYLFHVLAHIYHSHYGLMVQLGLHGHLNTLFTHFMVFSAHFQLIDQKETDVLQDLHKGLIKALQDPNENSRKDGSPEEEYMDVASPQNVDGTVSGSGKPGVGVDQTVFGSGKTSPGSRSGSENGAAATGMALRGGGKTLVDIPST</sequence>
<evidence type="ECO:0000256" key="2">
    <source>
        <dbReference type="SAM" id="MobiDB-lite"/>
    </source>
</evidence>
<feature type="binding site" evidence="1">
    <location>
        <position position="141"/>
    </location>
    <ligand>
        <name>Zn(2+)</name>
        <dbReference type="ChEBI" id="CHEBI:29105"/>
    </ligand>
</feature>
<gene>
    <name evidence="3" type="ORF">BaRGS_00019939</name>
</gene>
<feature type="binding site" evidence="1">
    <location>
        <position position="146"/>
    </location>
    <ligand>
        <name>Zn(2+)</name>
        <dbReference type="ChEBI" id="CHEBI:29105"/>
    </ligand>
</feature>
<dbReference type="PANTHER" id="PTHR22599">
    <property type="entry name" value="MPS ONE BINDER KINASE ACTIVATOR-LIKE MOB"/>
    <property type="match status" value="1"/>
</dbReference>
<keyword evidence="1" id="KW-0479">Metal-binding</keyword>
<comment type="caution">
    <text evidence="3">The sequence shown here is derived from an EMBL/GenBank/DDBJ whole genome shotgun (WGS) entry which is preliminary data.</text>
</comment>
<evidence type="ECO:0000256" key="1">
    <source>
        <dbReference type="PIRSR" id="PIRSR605301-1"/>
    </source>
</evidence>
<feature type="binding site" evidence="1">
    <location>
        <position position="226"/>
    </location>
    <ligand>
        <name>Zn(2+)</name>
        <dbReference type="ChEBI" id="CHEBI:29105"/>
    </ligand>
</feature>
<dbReference type="Pfam" id="PF03637">
    <property type="entry name" value="Mob1_phocein"/>
    <property type="match status" value="1"/>
</dbReference>
<dbReference type="Proteomes" id="UP001519460">
    <property type="component" value="Unassembled WGS sequence"/>
</dbReference>
<evidence type="ECO:0000313" key="4">
    <source>
        <dbReference type="Proteomes" id="UP001519460"/>
    </source>
</evidence>
<protein>
    <recommendedName>
        <fullName evidence="5">MOB kinase activator-like 2</fullName>
    </recommendedName>
</protein>
<evidence type="ECO:0000313" key="3">
    <source>
        <dbReference type="EMBL" id="KAK7488804.1"/>
    </source>
</evidence>
<accession>A0ABD0KNP4</accession>
<name>A0ABD0KNP4_9CAEN</name>
<dbReference type="InterPro" id="IPR036703">
    <property type="entry name" value="MOB_kinase_act_sf"/>
</dbReference>
<proteinExistence type="predicted"/>
<keyword evidence="1" id="KW-0862">Zinc</keyword>
<organism evidence="3 4">
    <name type="scientific">Batillaria attramentaria</name>
    <dbReference type="NCBI Taxonomy" id="370345"/>
    <lineage>
        <taxon>Eukaryota</taxon>
        <taxon>Metazoa</taxon>
        <taxon>Spiralia</taxon>
        <taxon>Lophotrochozoa</taxon>
        <taxon>Mollusca</taxon>
        <taxon>Gastropoda</taxon>
        <taxon>Caenogastropoda</taxon>
        <taxon>Sorbeoconcha</taxon>
        <taxon>Cerithioidea</taxon>
        <taxon>Batillariidae</taxon>
        <taxon>Batillaria</taxon>
    </lineage>
</organism>
<keyword evidence="4" id="KW-1185">Reference proteome</keyword>